<dbReference type="EMBL" id="MZGX01000001">
    <property type="protein sequence ID" value="OPX46295.1"/>
    <property type="molecule type" value="Genomic_DNA"/>
</dbReference>
<gene>
    <name evidence="3" type="ORF">CLHUN_01110</name>
</gene>
<organism evidence="3 4">
    <name type="scientific">Ruminiclostridium hungatei</name>
    <name type="common">Clostridium hungatei</name>
    <dbReference type="NCBI Taxonomy" id="48256"/>
    <lineage>
        <taxon>Bacteria</taxon>
        <taxon>Bacillati</taxon>
        <taxon>Bacillota</taxon>
        <taxon>Clostridia</taxon>
        <taxon>Eubacteriales</taxon>
        <taxon>Oscillospiraceae</taxon>
        <taxon>Ruminiclostridium</taxon>
    </lineage>
</organism>
<feature type="region of interest" description="Disordered" evidence="1">
    <location>
        <begin position="66"/>
        <end position="87"/>
    </location>
</feature>
<keyword evidence="2" id="KW-0812">Transmembrane</keyword>
<sequence>MVDWSPVVGALGFTALIAVMVIANKVIKYKLELARINAETTIKAEEIRANNQLEIEMLLRQENHGRKSRFQEEANSEETPDRIRRRV</sequence>
<dbReference type="AlphaFoldDB" id="A0A1V4SS70"/>
<comment type="caution">
    <text evidence="3">The sequence shown here is derived from an EMBL/GenBank/DDBJ whole genome shotgun (WGS) entry which is preliminary data.</text>
</comment>
<dbReference type="OrthoDB" id="9932000at2"/>
<evidence type="ECO:0000256" key="1">
    <source>
        <dbReference type="SAM" id="MobiDB-lite"/>
    </source>
</evidence>
<keyword evidence="2" id="KW-0472">Membrane</keyword>
<accession>A0A1V4SS70</accession>
<evidence type="ECO:0000313" key="3">
    <source>
        <dbReference type="EMBL" id="OPX46295.1"/>
    </source>
</evidence>
<keyword evidence="4" id="KW-1185">Reference proteome</keyword>
<reference evidence="3 4" key="1">
    <citation type="submission" date="2017-03" db="EMBL/GenBank/DDBJ databases">
        <title>Genome sequence of Clostridium hungatei DSM 14427.</title>
        <authorList>
            <person name="Poehlein A."/>
            <person name="Daniel R."/>
        </authorList>
    </citation>
    <scope>NUCLEOTIDE SEQUENCE [LARGE SCALE GENOMIC DNA]</scope>
    <source>
        <strain evidence="3 4">DSM 14427</strain>
    </source>
</reference>
<name>A0A1V4SS70_RUMHU</name>
<feature type="transmembrane region" description="Helical" evidence="2">
    <location>
        <begin position="6"/>
        <end position="27"/>
    </location>
</feature>
<keyword evidence="2" id="KW-1133">Transmembrane helix</keyword>
<evidence type="ECO:0000313" key="4">
    <source>
        <dbReference type="Proteomes" id="UP000191554"/>
    </source>
</evidence>
<proteinExistence type="predicted"/>
<evidence type="ECO:0000256" key="2">
    <source>
        <dbReference type="SAM" id="Phobius"/>
    </source>
</evidence>
<dbReference type="Proteomes" id="UP000191554">
    <property type="component" value="Unassembled WGS sequence"/>
</dbReference>
<dbReference type="RefSeq" id="WP_080062617.1">
    <property type="nucleotide sequence ID" value="NZ_MZGX01000001.1"/>
</dbReference>
<protein>
    <submittedName>
        <fullName evidence="3">Uncharacterized protein</fullName>
    </submittedName>
</protein>
<dbReference type="STRING" id="48256.CLHUN_01110"/>